<dbReference type="EMBL" id="CP036425">
    <property type="protein sequence ID" value="QDU34785.1"/>
    <property type="molecule type" value="Genomic_DNA"/>
</dbReference>
<protein>
    <recommendedName>
        <fullName evidence="3">Lipoprotein</fullName>
    </recommendedName>
</protein>
<dbReference type="AlphaFoldDB" id="A0A517YX32"/>
<reference evidence="1 2" key="1">
    <citation type="submission" date="2019-02" db="EMBL/GenBank/DDBJ databases">
        <title>Deep-cultivation of Planctomycetes and their phenomic and genomic characterization uncovers novel biology.</title>
        <authorList>
            <person name="Wiegand S."/>
            <person name="Jogler M."/>
            <person name="Boedeker C."/>
            <person name="Pinto D."/>
            <person name="Vollmers J."/>
            <person name="Rivas-Marin E."/>
            <person name="Kohn T."/>
            <person name="Peeters S.H."/>
            <person name="Heuer A."/>
            <person name="Rast P."/>
            <person name="Oberbeckmann S."/>
            <person name="Bunk B."/>
            <person name="Jeske O."/>
            <person name="Meyerdierks A."/>
            <person name="Storesund J.E."/>
            <person name="Kallscheuer N."/>
            <person name="Luecker S."/>
            <person name="Lage O.M."/>
            <person name="Pohl T."/>
            <person name="Merkel B.J."/>
            <person name="Hornburger P."/>
            <person name="Mueller R.-W."/>
            <person name="Bruemmer F."/>
            <person name="Labrenz M."/>
            <person name="Spormann A.M."/>
            <person name="Op den Camp H."/>
            <person name="Overmann J."/>
            <person name="Amann R."/>
            <person name="Jetten M.S.M."/>
            <person name="Mascher T."/>
            <person name="Medema M.H."/>
            <person name="Devos D.P."/>
            <person name="Kaster A.-K."/>
            <person name="Ovreas L."/>
            <person name="Rohde M."/>
            <person name="Galperin M.Y."/>
            <person name="Jogler C."/>
        </authorList>
    </citation>
    <scope>NUCLEOTIDE SEQUENCE [LARGE SCALE GENOMIC DNA]</scope>
    <source>
        <strain evidence="1 2">KS4</strain>
    </source>
</reference>
<keyword evidence="2" id="KW-1185">Reference proteome</keyword>
<dbReference type="KEGG" id="pcor:KS4_28600"/>
<accession>A0A517YX32</accession>
<sequence>MRRLNILFVIIFIGLIQMGCMAPYITPSVGAPIGALTESDERDYIKTIGKNDSSPRIRFPASIVFARIQTRKYCMKDRYPYEIATPSMVLMDAIESQTEALPLTSNVGNLNSMLVKKHVKDIQEIREAAAKMNANILVLYTVQSRADERTYEIGPLNLIALGFLPNHHTKGQAIISMLMLDVDSGYVYGSAATTSTTKQLTNYWLISDALDSCAAEAELRAEEKMLAKFQELWTGVCNEYVNVTQSAS</sequence>
<proteinExistence type="predicted"/>
<evidence type="ECO:0000313" key="1">
    <source>
        <dbReference type="EMBL" id="QDU34785.1"/>
    </source>
</evidence>
<name>A0A517YX32_9BACT</name>
<organism evidence="1 2">
    <name type="scientific">Poriferisphaera corsica</name>
    <dbReference type="NCBI Taxonomy" id="2528020"/>
    <lineage>
        <taxon>Bacteria</taxon>
        <taxon>Pseudomonadati</taxon>
        <taxon>Planctomycetota</taxon>
        <taxon>Phycisphaerae</taxon>
        <taxon>Phycisphaerales</taxon>
        <taxon>Phycisphaeraceae</taxon>
        <taxon>Poriferisphaera</taxon>
    </lineage>
</organism>
<gene>
    <name evidence="1" type="ORF">KS4_28600</name>
</gene>
<evidence type="ECO:0000313" key="2">
    <source>
        <dbReference type="Proteomes" id="UP000317369"/>
    </source>
</evidence>
<dbReference type="Proteomes" id="UP000317369">
    <property type="component" value="Chromosome"/>
</dbReference>
<evidence type="ECO:0008006" key="3">
    <source>
        <dbReference type="Google" id="ProtNLM"/>
    </source>
</evidence>